<feature type="transmembrane region" description="Helical" evidence="6">
    <location>
        <begin position="6"/>
        <end position="27"/>
    </location>
</feature>
<evidence type="ECO:0000256" key="2">
    <source>
        <dbReference type="ARBA" id="ARBA00022722"/>
    </source>
</evidence>
<dbReference type="EMBL" id="AP024484">
    <property type="protein sequence ID" value="BCS86174.1"/>
    <property type="molecule type" value="Genomic_DNA"/>
</dbReference>
<dbReference type="Pfam" id="PF12072">
    <property type="entry name" value="RNase_Y_N"/>
    <property type="match status" value="1"/>
</dbReference>
<dbReference type="InterPro" id="IPR004087">
    <property type="entry name" value="KH_dom"/>
</dbReference>
<name>A0ABM7P077_9BACT</name>
<accession>A0ABM7P077</accession>
<keyword evidence="1 6" id="KW-1003">Cell membrane</keyword>
<evidence type="ECO:0000256" key="5">
    <source>
        <dbReference type="ARBA" id="ARBA00022884"/>
    </source>
</evidence>
<dbReference type="RefSeq" id="WP_207153754.1">
    <property type="nucleotide sequence ID" value="NZ_AP024484.1"/>
</dbReference>
<dbReference type="CDD" id="cd22431">
    <property type="entry name" value="KH-I_RNaseY"/>
    <property type="match status" value="1"/>
</dbReference>
<dbReference type="InterPro" id="IPR017705">
    <property type="entry name" value="Ribonuclease_Y"/>
</dbReference>
<keyword evidence="6" id="KW-1133">Transmembrane helix</keyword>
<evidence type="ECO:0000313" key="11">
    <source>
        <dbReference type="Proteomes" id="UP001319045"/>
    </source>
</evidence>
<dbReference type="InterPro" id="IPR006674">
    <property type="entry name" value="HD_domain"/>
</dbReference>
<dbReference type="Pfam" id="PF01966">
    <property type="entry name" value="HD"/>
    <property type="match status" value="1"/>
</dbReference>
<comment type="subcellular location">
    <subcellularLocation>
        <location evidence="6">Cell membrane</location>
        <topology evidence="6">Single-pass membrane protein</topology>
    </subcellularLocation>
</comment>
<dbReference type="CDD" id="cd00077">
    <property type="entry name" value="HDc"/>
    <property type="match status" value="1"/>
</dbReference>
<dbReference type="NCBIfam" id="TIGR00277">
    <property type="entry name" value="HDIG"/>
    <property type="match status" value="1"/>
</dbReference>
<dbReference type="InterPro" id="IPR006675">
    <property type="entry name" value="HDIG_dom"/>
</dbReference>
<keyword evidence="4 6" id="KW-0378">Hydrolase</keyword>
<keyword evidence="6" id="KW-0812">Transmembrane</keyword>
<dbReference type="NCBIfam" id="TIGR03319">
    <property type="entry name" value="RNase_Y"/>
    <property type="match status" value="1"/>
</dbReference>
<dbReference type="InterPro" id="IPR022711">
    <property type="entry name" value="RNase_Y_N"/>
</dbReference>
<evidence type="ECO:0000256" key="6">
    <source>
        <dbReference type="HAMAP-Rule" id="MF_00335"/>
    </source>
</evidence>
<dbReference type="SMART" id="SM00471">
    <property type="entry name" value="HDc"/>
    <property type="match status" value="1"/>
</dbReference>
<evidence type="ECO:0000256" key="7">
    <source>
        <dbReference type="NCBIfam" id="TIGR03319"/>
    </source>
</evidence>
<proteinExistence type="inferred from homology"/>
<sequence>MIESIIIALVALFIGGAVGYAFFRYVIKGKYKEMVDAAAKEAEVLKEKKLLEVKEKFLNKKSELEKEVQQRNMKIQQSENRLKQREISLNQRQEEIGRRKSEVELGQQRIDNEKKLLSVKQQELEKMQKQEQAKLEELSGLSADEAKSRLVESLKDQAKLDAASYINEIIDDAKLNANQQAKKVVIQTIQRVATEAAIENSVSVFHIENDEVKGRIIGREGRNIRALEAATGVEIVVDDTPEAIVISAFDPIRREICRLALHQLVADGRIHPARIEEVVTKVKKQLENEVIETGKRTAIDLGIHGLHPELIRIIGKMKYRSSYGQNLLQHARETANLCAVMASELGLNPKKAKRAGLLHDIGKVPDEESELPHALYGAKIAEKYKEKPDICNAIGAHHDEEEMTTLLAPIVQVCDAISGARPGARREIVEAYIKRLNDLEAIAMSYPGVTKTYAIQAGRELRVIVGADKMNDDESLKLSDEIATKIQNEMTYPGQVKITVIRETRSVAYAK</sequence>
<keyword evidence="2 6" id="KW-0540">Nuclease</keyword>
<keyword evidence="3 6" id="KW-0255">Endonuclease</keyword>
<dbReference type="Pfam" id="PF00013">
    <property type="entry name" value="KH_1"/>
    <property type="match status" value="1"/>
</dbReference>
<keyword evidence="8" id="KW-0175">Coiled coil</keyword>
<comment type="function">
    <text evidence="6">Endoribonuclease that initiates mRNA decay.</text>
</comment>
<gene>
    <name evidence="6 10" type="primary">rny</name>
    <name evidence="10" type="ORF">prwr041_20670</name>
</gene>
<comment type="similarity">
    <text evidence="6">Belongs to the RNase Y family.</text>
</comment>
<dbReference type="InterPro" id="IPR004088">
    <property type="entry name" value="KH_dom_type_1"/>
</dbReference>
<evidence type="ECO:0000256" key="8">
    <source>
        <dbReference type="SAM" id="Coils"/>
    </source>
</evidence>
<evidence type="ECO:0000256" key="4">
    <source>
        <dbReference type="ARBA" id="ARBA00022801"/>
    </source>
</evidence>
<feature type="domain" description="HD" evidence="9">
    <location>
        <begin position="327"/>
        <end position="420"/>
    </location>
</feature>
<dbReference type="SMART" id="SM00322">
    <property type="entry name" value="KH"/>
    <property type="match status" value="1"/>
</dbReference>
<feature type="coiled-coil region" evidence="8">
    <location>
        <begin position="28"/>
        <end position="144"/>
    </location>
</feature>
<dbReference type="InterPro" id="IPR036612">
    <property type="entry name" value="KH_dom_type_1_sf"/>
</dbReference>
<evidence type="ECO:0000259" key="9">
    <source>
        <dbReference type="PROSITE" id="PS51831"/>
    </source>
</evidence>
<dbReference type="PROSITE" id="PS50084">
    <property type="entry name" value="KH_TYPE_1"/>
    <property type="match status" value="1"/>
</dbReference>
<dbReference type="PANTHER" id="PTHR12826">
    <property type="entry name" value="RIBONUCLEASE Y"/>
    <property type="match status" value="1"/>
</dbReference>
<dbReference type="InterPro" id="IPR003607">
    <property type="entry name" value="HD/PDEase_dom"/>
</dbReference>
<dbReference type="SUPFAM" id="SSF109604">
    <property type="entry name" value="HD-domain/PDEase-like"/>
    <property type="match status" value="1"/>
</dbReference>
<dbReference type="SUPFAM" id="SSF54791">
    <property type="entry name" value="Eukaryotic type KH-domain (KH-domain type I)"/>
    <property type="match status" value="1"/>
</dbReference>
<keyword evidence="5 6" id="KW-0694">RNA-binding</keyword>
<keyword evidence="11" id="KW-1185">Reference proteome</keyword>
<organism evidence="10 11">
    <name type="scientific">Prevotella herbatica</name>
    <dbReference type="NCBI Taxonomy" id="2801997"/>
    <lineage>
        <taxon>Bacteria</taxon>
        <taxon>Pseudomonadati</taxon>
        <taxon>Bacteroidota</taxon>
        <taxon>Bacteroidia</taxon>
        <taxon>Bacteroidales</taxon>
        <taxon>Prevotellaceae</taxon>
        <taxon>Prevotella</taxon>
    </lineage>
</organism>
<protein>
    <recommendedName>
        <fullName evidence="6 7">Ribonuclease Y</fullName>
        <shortName evidence="6">RNase Y</shortName>
        <ecNumber evidence="6 7">3.1.-.-</ecNumber>
    </recommendedName>
</protein>
<dbReference type="Gene3D" id="3.30.1370.10">
    <property type="entry name" value="K Homology domain, type 1"/>
    <property type="match status" value="1"/>
</dbReference>
<dbReference type="EC" id="3.1.-.-" evidence="6 7"/>
<keyword evidence="6" id="KW-0472">Membrane</keyword>
<dbReference type="Gene3D" id="1.10.3210.10">
    <property type="entry name" value="Hypothetical protein af1432"/>
    <property type="match status" value="1"/>
</dbReference>
<dbReference type="HAMAP" id="MF_00335">
    <property type="entry name" value="RNase_Y"/>
    <property type="match status" value="1"/>
</dbReference>
<dbReference type="PROSITE" id="PS51831">
    <property type="entry name" value="HD"/>
    <property type="match status" value="1"/>
</dbReference>
<dbReference type="PANTHER" id="PTHR12826:SF15">
    <property type="entry name" value="RIBONUCLEASE Y"/>
    <property type="match status" value="1"/>
</dbReference>
<evidence type="ECO:0000256" key="1">
    <source>
        <dbReference type="ARBA" id="ARBA00022475"/>
    </source>
</evidence>
<dbReference type="Proteomes" id="UP001319045">
    <property type="component" value="Chromosome"/>
</dbReference>
<evidence type="ECO:0000256" key="3">
    <source>
        <dbReference type="ARBA" id="ARBA00022759"/>
    </source>
</evidence>
<evidence type="ECO:0000313" key="10">
    <source>
        <dbReference type="EMBL" id="BCS86174.1"/>
    </source>
</evidence>
<reference evidence="10 11" key="1">
    <citation type="journal article" date="2022" name="Int. J. Syst. Evol. Microbiol.">
        <title>Prevotella herbatica sp. nov., a plant polysaccharide-decomposing anaerobic bacterium isolated from a methanogenic reactor.</title>
        <authorList>
            <person name="Uek A."/>
            <person name="Tonouchi A."/>
            <person name="Kaku N."/>
            <person name="Ueki K."/>
        </authorList>
    </citation>
    <scope>NUCLEOTIDE SEQUENCE [LARGE SCALE GENOMIC DNA]</scope>
    <source>
        <strain evidence="10 11">WR041</strain>
    </source>
</reference>